<sequence length="70" mass="7930">MIPVLNITKLREVVNNTPIEERRAQQKRSMELIKAAIAADTTLREKCIELGIPYQPCVAAVVDPMSRHCR</sequence>
<gene>
    <name evidence="1" type="ORF">201phi2-1p453</name>
</gene>
<name>B3FJW1_BP201</name>
<organism evidence="1 2">
    <name type="scientific">Pseudomonas phage 201phi2-1</name>
    <name type="common">Pseudomonas chlororaphis phage 201phi2-1</name>
    <dbReference type="NCBI Taxonomy" id="198110"/>
    <lineage>
        <taxon>Viruses</taxon>
        <taxon>Duplodnaviria</taxon>
        <taxon>Heunggongvirae</taxon>
        <taxon>Uroviricota</taxon>
        <taxon>Caudoviricetes</taxon>
        <taxon>Chimalliviridae</taxon>
        <taxon>Serwervirus</taxon>
        <taxon>Serwervirus 201phi21</taxon>
    </lineage>
</organism>
<keyword evidence="2" id="KW-1185">Reference proteome</keyword>
<dbReference type="Proteomes" id="UP000002421">
    <property type="component" value="Segment"/>
</dbReference>
<dbReference type="EMBL" id="EU197055">
    <property type="protein sequence ID" value="ABY63276.1"/>
    <property type="molecule type" value="Genomic_DNA"/>
</dbReference>
<evidence type="ECO:0000313" key="1">
    <source>
        <dbReference type="EMBL" id="ABY63276.1"/>
    </source>
</evidence>
<reference evidence="1 2" key="1">
    <citation type="journal article" date="2008" name="Virology">
        <title>Characterization of Pseudomonas chlororaphis myovirus 201varphi2-1 via genomic sequencing, mass spectrometry, and electron microscopy.</title>
        <authorList>
            <person name="Thomas J.A."/>
            <person name="Rolando M.R."/>
            <person name="Carroll C.A."/>
            <person name="Shen P.S."/>
            <person name="Belnap D.M."/>
            <person name="Weintraub S.T."/>
            <person name="Serwer P."/>
            <person name="Hardies S.C."/>
        </authorList>
    </citation>
    <scope>NUCLEOTIDE SEQUENCE</scope>
</reference>
<dbReference type="KEGG" id="vg:6372426"/>
<organismHost>
    <name type="scientific">Pseudomonas chlororaphis</name>
    <dbReference type="NCBI Taxonomy" id="587753"/>
</organismHost>
<evidence type="ECO:0000313" key="2">
    <source>
        <dbReference type="Proteomes" id="UP000002421"/>
    </source>
</evidence>
<proteinExistence type="predicted"/>
<protein>
    <submittedName>
        <fullName evidence="1">Uncharacterized protein</fullName>
    </submittedName>
</protein>
<dbReference type="RefSeq" id="YP_001957172.1">
    <property type="nucleotide sequence ID" value="NC_010821.1"/>
</dbReference>
<accession>B3FJW1</accession>